<gene>
    <name evidence="1" type="ORF">GGD69_005437</name>
</gene>
<name>A0AAW3V207_9BURK</name>
<protein>
    <submittedName>
        <fullName evidence="1">Uncharacterized protein</fullName>
    </submittedName>
</protein>
<proteinExistence type="predicted"/>
<dbReference type="AlphaFoldDB" id="A0AAW3V207"/>
<reference evidence="1 2" key="1">
    <citation type="submission" date="2020-08" db="EMBL/GenBank/DDBJ databases">
        <title>Genomic Encyclopedia of Type Strains, Phase IV (KMG-V): Genome sequencing to study the core and pangenomes of soil and plant-associated prokaryotes.</title>
        <authorList>
            <person name="Whitman W."/>
        </authorList>
    </citation>
    <scope>NUCLEOTIDE SEQUENCE [LARGE SCALE GENOMIC DNA]</scope>
    <source>
        <strain evidence="1 2">SEMIA 4013</strain>
    </source>
</reference>
<evidence type="ECO:0000313" key="1">
    <source>
        <dbReference type="EMBL" id="MBB6204543.1"/>
    </source>
</evidence>
<comment type="caution">
    <text evidence="1">The sequence shown here is derived from an EMBL/GenBank/DDBJ whole genome shotgun (WGS) entry which is preliminary data.</text>
</comment>
<dbReference type="Proteomes" id="UP000518681">
    <property type="component" value="Unassembled WGS sequence"/>
</dbReference>
<dbReference type="EMBL" id="JACIIK010000009">
    <property type="protein sequence ID" value="MBB6204543.1"/>
    <property type="molecule type" value="Genomic_DNA"/>
</dbReference>
<dbReference type="RefSeq" id="WP_183801243.1">
    <property type="nucleotide sequence ID" value="NZ_JACIII010000013.1"/>
</dbReference>
<sequence>MIVIAQWFACRAFMLLWNTGAMMSELTDVRDAFLRNYHRANRWQVVFHEMAVEKKFLMPLPTVPEN</sequence>
<evidence type="ECO:0000313" key="2">
    <source>
        <dbReference type="Proteomes" id="UP000518681"/>
    </source>
</evidence>
<organism evidence="1 2">
    <name type="scientific">Paraburkholderia fungorum</name>
    <dbReference type="NCBI Taxonomy" id="134537"/>
    <lineage>
        <taxon>Bacteria</taxon>
        <taxon>Pseudomonadati</taxon>
        <taxon>Pseudomonadota</taxon>
        <taxon>Betaproteobacteria</taxon>
        <taxon>Burkholderiales</taxon>
        <taxon>Burkholderiaceae</taxon>
        <taxon>Paraburkholderia</taxon>
    </lineage>
</organism>
<accession>A0AAW3V207</accession>